<dbReference type="InterPro" id="IPR052037">
    <property type="entry name" value="LPS_export_LptA"/>
</dbReference>
<dbReference type="STRING" id="414684.RC1_3201"/>
<dbReference type="KEGG" id="rce:RC1_3201"/>
<dbReference type="EMBL" id="CP000613">
    <property type="protein sequence ID" value="ACJ00563.1"/>
    <property type="molecule type" value="Genomic_DNA"/>
</dbReference>
<dbReference type="PANTHER" id="PTHR36504">
    <property type="entry name" value="LIPOPOLYSACCHARIDE EXPORT SYSTEM PROTEIN LPTA"/>
    <property type="match status" value="1"/>
</dbReference>
<dbReference type="GO" id="GO:0015920">
    <property type="term" value="P:lipopolysaccharide transport"/>
    <property type="evidence" value="ECO:0007669"/>
    <property type="project" value="TreeGrafter"/>
</dbReference>
<dbReference type="GO" id="GO:0030288">
    <property type="term" value="C:outer membrane-bounded periplasmic space"/>
    <property type="evidence" value="ECO:0007669"/>
    <property type="project" value="TreeGrafter"/>
</dbReference>
<sequence>MTGMQHTRLAALLLAGALILPAAAVPARAQTARLDEGKAPVAIDADQALEWHKEQQAYVARGNAVATRGDLSVRADTLTAYYRELPAGGTEIYRLAAEGGVVIKAPRQTAYGDRGVYEVDRQVAVLTGQGLKLETEQDVVTARDSLEYWREQNLAVARGDAVAVRGDNRVRADRLVGLLQENDQGDLDLTRIDAEGSVVITTPTDVARGDQGTYDMTERVAVLTGNVKITRGRNQLNGNAAEVDLETGISRILSGPEGGKGRVRGLFVPGQEAGQGVKK</sequence>
<proteinExistence type="predicted"/>
<reference evidence="4 5" key="1">
    <citation type="journal article" date="2010" name="BMC Genomics">
        <title>Metabolic flexibility revealed in the genome of the cyst-forming alpha-1 proteobacterium Rhodospirillum centenum.</title>
        <authorList>
            <person name="Lu Y.K."/>
            <person name="Marden J."/>
            <person name="Han M."/>
            <person name="Swingley W.D."/>
            <person name="Mastrian S.D."/>
            <person name="Chowdhury S.R."/>
            <person name="Hao J."/>
            <person name="Helmy T."/>
            <person name="Kim S."/>
            <person name="Kurdoglu A.A."/>
            <person name="Matthies H.J."/>
            <person name="Rollo D."/>
            <person name="Stothard P."/>
            <person name="Blankenship R.E."/>
            <person name="Bauer C.E."/>
            <person name="Touchman J.W."/>
        </authorList>
    </citation>
    <scope>NUCLEOTIDE SEQUENCE [LARGE SCALE GENOMIC DNA]</scope>
    <source>
        <strain evidence="5">ATCC 51521 / SW</strain>
    </source>
</reference>
<dbReference type="InterPro" id="IPR005653">
    <property type="entry name" value="OstA-like_N"/>
</dbReference>
<organism evidence="4 5">
    <name type="scientific">Rhodospirillum centenum (strain ATCC 51521 / SW)</name>
    <dbReference type="NCBI Taxonomy" id="414684"/>
    <lineage>
        <taxon>Bacteria</taxon>
        <taxon>Pseudomonadati</taxon>
        <taxon>Pseudomonadota</taxon>
        <taxon>Alphaproteobacteria</taxon>
        <taxon>Rhodospirillales</taxon>
        <taxon>Rhodospirillaceae</taxon>
        <taxon>Rhodospirillum</taxon>
    </lineage>
</organism>
<protein>
    <recommendedName>
        <fullName evidence="3">Organic solvent tolerance-like N-terminal domain-containing protein</fullName>
    </recommendedName>
</protein>
<gene>
    <name evidence="4" type="ordered locus">RC1_3201</name>
</gene>
<evidence type="ECO:0000256" key="1">
    <source>
        <dbReference type="ARBA" id="ARBA00022729"/>
    </source>
</evidence>
<dbReference type="Proteomes" id="UP000001591">
    <property type="component" value="Chromosome"/>
</dbReference>
<evidence type="ECO:0000313" key="4">
    <source>
        <dbReference type="EMBL" id="ACJ00563.1"/>
    </source>
</evidence>
<feature type="signal peptide" evidence="2">
    <location>
        <begin position="1"/>
        <end position="24"/>
    </location>
</feature>
<feature type="chain" id="PRO_5002844459" description="Organic solvent tolerance-like N-terminal domain-containing protein" evidence="2">
    <location>
        <begin position="25"/>
        <end position="279"/>
    </location>
</feature>
<dbReference type="GO" id="GO:0009279">
    <property type="term" value="C:cell outer membrane"/>
    <property type="evidence" value="ECO:0007669"/>
    <property type="project" value="TreeGrafter"/>
</dbReference>
<feature type="domain" description="Organic solvent tolerance-like N-terminal" evidence="3">
    <location>
        <begin position="43"/>
        <end position="142"/>
    </location>
</feature>
<accession>B6IW89</accession>
<dbReference type="Pfam" id="PF03968">
    <property type="entry name" value="LptD_N"/>
    <property type="match status" value="2"/>
</dbReference>
<dbReference type="GO" id="GO:0017089">
    <property type="term" value="F:glycolipid transfer activity"/>
    <property type="evidence" value="ECO:0007669"/>
    <property type="project" value="TreeGrafter"/>
</dbReference>
<evidence type="ECO:0000259" key="3">
    <source>
        <dbReference type="Pfam" id="PF03968"/>
    </source>
</evidence>
<name>B6IW89_RHOCS</name>
<feature type="domain" description="Organic solvent tolerance-like N-terminal" evidence="3">
    <location>
        <begin position="144"/>
        <end position="248"/>
    </location>
</feature>
<dbReference type="PANTHER" id="PTHR36504:SF1">
    <property type="entry name" value="LIPOPOLYSACCHARIDE EXPORT SYSTEM PROTEIN LPTA"/>
    <property type="match status" value="1"/>
</dbReference>
<dbReference type="AlphaFoldDB" id="B6IW89"/>
<keyword evidence="5" id="KW-1185">Reference proteome</keyword>
<keyword evidence="1 2" id="KW-0732">Signal</keyword>
<dbReference type="eggNOG" id="COG1934">
    <property type="taxonomic scope" value="Bacteria"/>
</dbReference>
<evidence type="ECO:0000256" key="2">
    <source>
        <dbReference type="SAM" id="SignalP"/>
    </source>
</evidence>
<dbReference type="Gene3D" id="2.60.450.10">
    <property type="entry name" value="Lipopolysaccharide (LPS) transport protein A like domain"/>
    <property type="match status" value="2"/>
</dbReference>
<evidence type="ECO:0000313" key="5">
    <source>
        <dbReference type="Proteomes" id="UP000001591"/>
    </source>
</evidence>
<dbReference type="HOGENOM" id="CLU_043785_0_0_5"/>